<evidence type="ECO:0000259" key="7">
    <source>
        <dbReference type="PROSITE" id="PS51352"/>
    </source>
</evidence>
<feature type="site" description="Contributes to redox potential value" evidence="5">
    <location>
        <position position="15"/>
    </location>
</feature>
<dbReference type="InterPro" id="IPR036249">
    <property type="entry name" value="Thioredoxin-like_sf"/>
</dbReference>
<dbReference type="OrthoDB" id="35385at2157"/>
<name>A0A0N8KR44_9EURY</name>
<evidence type="ECO:0000256" key="4">
    <source>
        <dbReference type="ARBA" id="ARBA00023284"/>
    </source>
</evidence>
<dbReference type="PIRSF" id="PIRSF000077">
    <property type="entry name" value="Thioredoxin"/>
    <property type="match status" value="1"/>
</dbReference>
<dbReference type="PATRIC" id="fig|1719120.3.peg.1686"/>
<protein>
    <submittedName>
        <fullName evidence="8">Thioredoxin</fullName>
    </submittedName>
</protein>
<evidence type="ECO:0000313" key="8">
    <source>
        <dbReference type="EMBL" id="KPQ43906.1"/>
    </source>
</evidence>
<feature type="active site" description="Nucleophile" evidence="5">
    <location>
        <position position="17"/>
    </location>
</feature>
<dbReference type="EMBL" id="FZMP01000161">
    <property type="protein sequence ID" value="SNQ61163.1"/>
    <property type="molecule type" value="Genomic_DNA"/>
</dbReference>
<dbReference type="CDD" id="cd02947">
    <property type="entry name" value="TRX_family"/>
    <property type="match status" value="1"/>
</dbReference>
<dbReference type="Pfam" id="PF00085">
    <property type="entry name" value="Thioredoxin"/>
    <property type="match status" value="1"/>
</dbReference>
<dbReference type="AlphaFoldDB" id="A0A0N8KR44"/>
<evidence type="ECO:0000313" key="10">
    <source>
        <dbReference type="Proteomes" id="UP000050360"/>
    </source>
</evidence>
<dbReference type="InterPro" id="IPR017937">
    <property type="entry name" value="Thioredoxin_CS"/>
</dbReference>
<dbReference type="SUPFAM" id="SSF52833">
    <property type="entry name" value="Thioredoxin-like"/>
    <property type="match status" value="1"/>
</dbReference>
<feature type="site" description="Contributes to redox potential value" evidence="5">
    <location>
        <position position="16"/>
    </location>
</feature>
<proteinExistence type="predicted"/>
<dbReference type="PROSITE" id="PS51352">
    <property type="entry name" value="THIOREDOXIN_2"/>
    <property type="match status" value="1"/>
</dbReference>
<dbReference type="Gene3D" id="3.40.30.10">
    <property type="entry name" value="Glutaredoxin"/>
    <property type="match status" value="1"/>
</dbReference>
<reference evidence="9" key="2">
    <citation type="submission" date="2017-06" db="EMBL/GenBank/DDBJ databases">
        <authorList>
            <person name="Kim H.J."/>
            <person name="Triplett B.A."/>
        </authorList>
    </citation>
    <scope>NUCLEOTIDE SEQUENCE [LARGE SCALE GENOMIC DNA]</scope>
    <source>
        <strain evidence="9">Mnv1</strain>
    </source>
</reference>
<evidence type="ECO:0000256" key="3">
    <source>
        <dbReference type="ARBA" id="ARBA00023157"/>
    </source>
</evidence>
<evidence type="ECO:0000313" key="9">
    <source>
        <dbReference type="EMBL" id="SNQ61163.1"/>
    </source>
</evidence>
<evidence type="ECO:0000256" key="1">
    <source>
        <dbReference type="ARBA" id="ARBA00022448"/>
    </source>
</evidence>
<dbReference type="GO" id="GO:0005737">
    <property type="term" value="C:cytoplasm"/>
    <property type="evidence" value="ECO:0007669"/>
    <property type="project" value="TreeGrafter"/>
</dbReference>
<accession>A0A0N8KR44</accession>
<dbReference type="NCBIfam" id="TIGR01068">
    <property type="entry name" value="thioredoxin"/>
    <property type="match status" value="1"/>
</dbReference>
<keyword evidence="1" id="KW-0813">Transport</keyword>
<dbReference type="PANTHER" id="PTHR45663:SF11">
    <property type="entry name" value="GEO12009P1"/>
    <property type="match status" value="1"/>
</dbReference>
<evidence type="ECO:0000256" key="6">
    <source>
        <dbReference type="PIRSR" id="PIRSR000077-4"/>
    </source>
</evidence>
<reference evidence="11" key="3">
    <citation type="submission" date="2017-06" db="EMBL/GenBank/DDBJ databases">
        <authorList>
            <person name="Cremers G."/>
        </authorList>
    </citation>
    <scope>NUCLEOTIDE SEQUENCE [LARGE SCALE GENOMIC DNA]</scope>
</reference>
<dbReference type="PRINTS" id="PR00421">
    <property type="entry name" value="THIOREDOXIN"/>
</dbReference>
<feature type="site" description="Deprotonates C-terminal active site Cys" evidence="5">
    <location>
        <position position="8"/>
    </location>
</feature>
<keyword evidence="3 6" id="KW-1015">Disulfide bond</keyword>
<dbReference type="Proteomes" id="UP000050360">
    <property type="component" value="Unassembled WGS sequence"/>
</dbReference>
<dbReference type="InterPro" id="IPR005746">
    <property type="entry name" value="Thioredoxin"/>
</dbReference>
<dbReference type="InterPro" id="IPR013766">
    <property type="entry name" value="Thioredoxin_domain"/>
</dbReference>
<dbReference type="PANTHER" id="PTHR45663">
    <property type="entry name" value="GEO12009P1"/>
    <property type="match status" value="1"/>
</dbReference>
<gene>
    <name evidence="8" type="primary">trx_3</name>
    <name evidence="9" type="synonym">trxA</name>
    <name evidence="9" type="ORF">MNV_2430005</name>
    <name evidence="8" type="ORF">MPEBLZ_01553</name>
</gene>
<feature type="disulfide bond" description="Redox-active" evidence="6">
    <location>
        <begin position="14"/>
        <end position="17"/>
    </location>
</feature>
<dbReference type="EMBL" id="LKCM01000121">
    <property type="protein sequence ID" value="KPQ43906.1"/>
    <property type="molecule type" value="Genomic_DNA"/>
</dbReference>
<dbReference type="PROSITE" id="PS00194">
    <property type="entry name" value="THIOREDOXIN_1"/>
    <property type="match status" value="1"/>
</dbReference>
<sequence>MSKVVLMDFFAEWCGPCKMQDPIIEELKKKFGDKVEFKKIDVDNNNELAAKFTVHAIPTLVIEKDGAVFKRYTGVTRANVLESDLNAALK</sequence>
<keyword evidence="11" id="KW-1185">Reference proteome</keyword>
<accession>A0A284VPN7</accession>
<reference evidence="8 10" key="1">
    <citation type="submission" date="2015-09" db="EMBL/GenBank/DDBJ databases">
        <title>A metagenomics-based metabolic model of nitrate-dependent anaerobic oxidation of methane by Methanoperedens-like archaea.</title>
        <authorList>
            <person name="Arshad A."/>
            <person name="Speth D.R."/>
            <person name="De Graaf R.M."/>
            <person name="Op Den Camp H.J."/>
            <person name="Jetten M.S."/>
            <person name="Welte C.U."/>
        </authorList>
    </citation>
    <scope>NUCLEOTIDE SEQUENCE [LARGE SCALE GENOMIC DNA]</scope>
</reference>
<keyword evidence="4 6" id="KW-0676">Redox-active center</keyword>
<keyword evidence="2" id="KW-0249">Electron transport</keyword>
<feature type="domain" description="Thioredoxin" evidence="7">
    <location>
        <begin position="1"/>
        <end position="90"/>
    </location>
</feature>
<dbReference type="Proteomes" id="UP000218615">
    <property type="component" value="Unassembled WGS sequence"/>
</dbReference>
<dbReference type="GO" id="GO:0015035">
    <property type="term" value="F:protein-disulfide reductase activity"/>
    <property type="evidence" value="ECO:0007669"/>
    <property type="project" value="InterPro"/>
</dbReference>
<feature type="active site" description="Nucleophile" evidence="5">
    <location>
        <position position="14"/>
    </location>
</feature>
<evidence type="ECO:0000256" key="2">
    <source>
        <dbReference type="ARBA" id="ARBA00022982"/>
    </source>
</evidence>
<evidence type="ECO:0000313" key="11">
    <source>
        <dbReference type="Proteomes" id="UP000218615"/>
    </source>
</evidence>
<organism evidence="8 10">
    <name type="scientific">Candidatus Methanoperedens nitratireducens</name>
    <dbReference type="NCBI Taxonomy" id="1392998"/>
    <lineage>
        <taxon>Archaea</taxon>
        <taxon>Methanobacteriati</taxon>
        <taxon>Methanobacteriota</taxon>
        <taxon>Stenosarchaea group</taxon>
        <taxon>Methanomicrobia</taxon>
        <taxon>Methanosarcinales</taxon>
        <taxon>ANME-2 cluster</taxon>
        <taxon>Candidatus Methanoperedentaceae</taxon>
        <taxon>Candidatus Methanoperedens</taxon>
    </lineage>
</organism>
<evidence type="ECO:0000256" key="5">
    <source>
        <dbReference type="PIRSR" id="PIRSR000077-1"/>
    </source>
</evidence>